<dbReference type="AlphaFoldDB" id="A0A1C4FD49"/>
<gene>
    <name evidence="1" type="ORF">BC05F1_04288</name>
</gene>
<reference evidence="2" key="1">
    <citation type="submission" date="2016-08" db="EMBL/GenBank/DDBJ databases">
        <authorList>
            <person name="Loux V."/>
            <person name="Rue O."/>
        </authorList>
    </citation>
    <scope>NUCLEOTIDE SEQUENCE [LARGE SCALE GENOMIC DNA]</scope>
    <source>
        <strain evidence="2">INRA Bc05-F1</strain>
    </source>
</reference>
<dbReference type="Proteomes" id="UP000196052">
    <property type="component" value="Unassembled WGS sequence"/>
</dbReference>
<evidence type="ECO:0000313" key="2">
    <source>
        <dbReference type="Proteomes" id="UP000196052"/>
    </source>
</evidence>
<organism evidence="1 2">
    <name type="scientific">Bacillus wiedmannii</name>
    <dbReference type="NCBI Taxonomy" id="1890302"/>
    <lineage>
        <taxon>Bacteria</taxon>
        <taxon>Bacillati</taxon>
        <taxon>Bacillota</taxon>
        <taxon>Bacilli</taxon>
        <taxon>Bacillales</taxon>
        <taxon>Bacillaceae</taxon>
        <taxon>Bacillus</taxon>
        <taxon>Bacillus cereus group</taxon>
    </lineage>
</organism>
<dbReference type="EMBL" id="FMBE01000014">
    <property type="protein sequence ID" value="SCC53806.1"/>
    <property type="molecule type" value="Genomic_DNA"/>
</dbReference>
<evidence type="ECO:0008006" key="3">
    <source>
        <dbReference type="Google" id="ProtNLM"/>
    </source>
</evidence>
<protein>
    <recommendedName>
        <fullName evidence="3">Restriction endonuclease type IV Mrr domain-containing protein</fullName>
    </recommendedName>
</protein>
<dbReference type="RefSeq" id="WP_088123134.1">
    <property type="nucleotide sequence ID" value="NZ_FMBE01000014.1"/>
</dbReference>
<accession>A0A1C4FD49</accession>
<name>A0A1C4FD49_9BACI</name>
<proteinExistence type="predicted"/>
<evidence type="ECO:0000313" key="1">
    <source>
        <dbReference type="EMBL" id="SCC53806.1"/>
    </source>
</evidence>
<sequence>MKISEIFNLEKSQKELDFVDIDIEEDLPLFLDPYFLSFKTDPWSVDAHRTIQSFFHHVINLYNGKRREEAKALFINLSEPNETCFGVSDGKPRGRGVGTNEAIEIFDSIISSQAIEQGLIGHLEDMVIFVDNVGKDKISDLTTNVLRKHLIEYTQSQCKLHGISLTKDVPSGFYWNSTMRRWDNTLTDMLVIGDRKILLVPKGIVTYSCKYTPDRYCQHFVLNFLQHEHIRINSSLVKTKRLKNGTDKVWVTKKDIAEAENTFRKEYLREFTRKNPEIFEEFRNLTRKEMHPLTHDELQTDGDYDINNFIDLLINRLKRIPTGTKDAGDYHRHILGIMEFVFYPKLTRPIMEQEIHQGRKRIDISFDNAAENGFFYQLHATKDIPSQFIFVECKNYSSDVTNPELDQLSGRFSPNRGKFGLLVCRSIEDMEKFLARCADTYHDQRGMVIPLVDEDFIFFLNEIKNNKENPEEALLSERLRKIMLR</sequence>